<proteinExistence type="predicted"/>
<dbReference type="EMBL" id="JANPWB010000011">
    <property type="protein sequence ID" value="KAJ1128177.1"/>
    <property type="molecule type" value="Genomic_DNA"/>
</dbReference>
<name>A0AAV7PLS3_PLEWA</name>
<gene>
    <name evidence="2" type="ORF">NDU88_006556</name>
</gene>
<evidence type="ECO:0000256" key="1">
    <source>
        <dbReference type="SAM" id="MobiDB-lite"/>
    </source>
</evidence>
<feature type="compositionally biased region" description="Low complexity" evidence="1">
    <location>
        <begin position="132"/>
        <end position="142"/>
    </location>
</feature>
<evidence type="ECO:0000313" key="3">
    <source>
        <dbReference type="Proteomes" id="UP001066276"/>
    </source>
</evidence>
<accession>A0AAV7PLS3</accession>
<dbReference type="Proteomes" id="UP001066276">
    <property type="component" value="Chromosome 7"/>
</dbReference>
<organism evidence="2 3">
    <name type="scientific">Pleurodeles waltl</name>
    <name type="common">Iberian ribbed newt</name>
    <dbReference type="NCBI Taxonomy" id="8319"/>
    <lineage>
        <taxon>Eukaryota</taxon>
        <taxon>Metazoa</taxon>
        <taxon>Chordata</taxon>
        <taxon>Craniata</taxon>
        <taxon>Vertebrata</taxon>
        <taxon>Euteleostomi</taxon>
        <taxon>Amphibia</taxon>
        <taxon>Batrachia</taxon>
        <taxon>Caudata</taxon>
        <taxon>Salamandroidea</taxon>
        <taxon>Salamandridae</taxon>
        <taxon>Pleurodelinae</taxon>
        <taxon>Pleurodeles</taxon>
    </lineage>
</organism>
<evidence type="ECO:0000313" key="2">
    <source>
        <dbReference type="EMBL" id="KAJ1128177.1"/>
    </source>
</evidence>
<comment type="caution">
    <text evidence="2">The sequence shown here is derived from an EMBL/GenBank/DDBJ whole genome shotgun (WGS) entry which is preliminary data.</text>
</comment>
<feature type="region of interest" description="Disordered" evidence="1">
    <location>
        <begin position="1"/>
        <end position="142"/>
    </location>
</feature>
<reference evidence="2" key="1">
    <citation type="journal article" date="2022" name="bioRxiv">
        <title>Sequencing and chromosome-scale assembly of the giantPleurodeles waltlgenome.</title>
        <authorList>
            <person name="Brown T."/>
            <person name="Elewa A."/>
            <person name="Iarovenko S."/>
            <person name="Subramanian E."/>
            <person name="Araus A.J."/>
            <person name="Petzold A."/>
            <person name="Susuki M."/>
            <person name="Suzuki K.-i.T."/>
            <person name="Hayashi T."/>
            <person name="Toyoda A."/>
            <person name="Oliveira C."/>
            <person name="Osipova E."/>
            <person name="Leigh N.D."/>
            <person name="Simon A."/>
            <person name="Yun M.H."/>
        </authorList>
    </citation>
    <scope>NUCLEOTIDE SEQUENCE</scope>
    <source>
        <strain evidence="2">20211129_DDA</strain>
        <tissue evidence="2">Liver</tissue>
    </source>
</reference>
<keyword evidence="3" id="KW-1185">Reference proteome</keyword>
<feature type="compositionally biased region" description="Basic and acidic residues" evidence="1">
    <location>
        <begin position="29"/>
        <end position="49"/>
    </location>
</feature>
<sequence>MPRTGPSRNTSISKPLKNTAKHTSASGNRPDKPDEHAGARRIEAAEKTVRVLADYEVSKWRPPPGLGSVSPGLEGEKLGARLERERPALTPRPSQRRRRHPLASAECEEEARSCGRNQEVMRRRTPARRGSPRTGTRSVGKN</sequence>
<feature type="compositionally biased region" description="Polar residues" evidence="1">
    <location>
        <begin position="1"/>
        <end position="13"/>
    </location>
</feature>
<feature type="compositionally biased region" description="Basic and acidic residues" evidence="1">
    <location>
        <begin position="74"/>
        <end position="87"/>
    </location>
</feature>
<dbReference type="AlphaFoldDB" id="A0AAV7PLS3"/>
<protein>
    <submittedName>
        <fullName evidence="2">Uncharacterized protein</fullName>
    </submittedName>
</protein>